<dbReference type="CDD" id="cd02947">
    <property type="entry name" value="TRX_family"/>
    <property type="match status" value="1"/>
</dbReference>
<dbReference type="InterPro" id="IPR005746">
    <property type="entry name" value="Thioredoxin"/>
</dbReference>
<sequence>MSSLKSVTEASFEADVTLNSRPVLIDFWAEWCGPCKALAPTLEKVARNFEGKVDIVKVNVDEHPGLRERFGVRGIPALVLMNGANEAGRIVGNRTATQLASYLDAHLGTVTQLARPEVTLSAFGGDAQAKADRIARLRDYLERKQADPNTPMWPEKVTGALAYVAGSSDPDDCAVALGIPSAVVEVVNSLFTYRGTNFNAALFVADWLESVPVGADLSKLPGQLLTSILAGPIVSETLNGEPRLLAIRDALVSLHAAETNGSPVGDASWAEHKQACQAVAAGLGEGNAARAAAVLEVAASSAAKNPDMLRGFVAAVCGFVRKCRQAECNWSPEDDSRFSSIAKGIYKHAIETGAEPPMGDAMRKRIAEVDPELVARFKFHYDEGWRSAQERGTAFGDLLIALTRQTEVASPV</sequence>
<dbReference type="FunFam" id="3.40.30.10:FF:000001">
    <property type="entry name" value="Thioredoxin"/>
    <property type="match status" value="1"/>
</dbReference>
<evidence type="ECO:0000256" key="2">
    <source>
        <dbReference type="ARBA" id="ARBA00022448"/>
    </source>
</evidence>
<dbReference type="PROSITE" id="PS00194">
    <property type="entry name" value="THIOREDOXIN_1"/>
    <property type="match status" value="1"/>
</dbReference>
<evidence type="ECO:0000256" key="3">
    <source>
        <dbReference type="ARBA" id="ARBA00022982"/>
    </source>
</evidence>
<keyword evidence="2" id="KW-0813">Transport</keyword>
<dbReference type="EMBL" id="CP065600">
    <property type="protein sequence ID" value="QPQ89668.1"/>
    <property type="molecule type" value="Genomic_DNA"/>
</dbReference>
<dbReference type="EMBL" id="CP099583">
    <property type="protein sequence ID" value="USS42198.1"/>
    <property type="molecule type" value="Genomic_DNA"/>
</dbReference>
<accession>A0AAP9XW21</accession>
<comment type="similarity">
    <text evidence="1">Belongs to the thioredoxin family.</text>
</comment>
<dbReference type="GO" id="GO:0005829">
    <property type="term" value="C:cytosol"/>
    <property type="evidence" value="ECO:0007669"/>
    <property type="project" value="TreeGrafter"/>
</dbReference>
<dbReference type="NCBIfam" id="TIGR01068">
    <property type="entry name" value="thioredoxin"/>
    <property type="match status" value="1"/>
</dbReference>
<dbReference type="PANTHER" id="PTHR45663:SF11">
    <property type="entry name" value="GEO12009P1"/>
    <property type="match status" value="1"/>
</dbReference>
<keyword evidence="4" id="KW-1015">Disulfide bond</keyword>
<evidence type="ECO:0000313" key="11">
    <source>
        <dbReference type="Proteomes" id="UP001056386"/>
    </source>
</evidence>
<dbReference type="AlphaFoldDB" id="A0AAP9XW21"/>
<dbReference type="GO" id="GO:0015035">
    <property type="term" value="F:protein-disulfide reductase activity"/>
    <property type="evidence" value="ECO:0007669"/>
    <property type="project" value="UniProtKB-UniRule"/>
</dbReference>
<dbReference type="PANTHER" id="PTHR45663">
    <property type="entry name" value="GEO12009P1"/>
    <property type="match status" value="1"/>
</dbReference>
<gene>
    <name evidence="8" type="primary">trxA</name>
    <name evidence="8" type="ORF">I6H06_08560</name>
    <name evidence="9" type="ORF">NFI99_08130</name>
</gene>
<keyword evidence="3" id="KW-0249">Electron transport</keyword>
<keyword evidence="11" id="KW-1185">Reference proteome</keyword>
<name>A0AAP9XW21_BURGL</name>
<evidence type="ECO:0000256" key="4">
    <source>
        <dbReference type="ARBA" id="ARBA00023157"/>
    </source>
</evidence>
<dbReference type="InterPro" id="IPR017937">
    <property type="entry name" value="Thioredoxin_CS"/>
</dbReference>
<keyword evidence="5" id="KW-0676">Redox-active center</keyword>
<dbReference type="Proteomes" id="UP000594892">
    <property type="component" value="Chromosome 1"/>
</dbReference>
<organism evidence="8 10">
    <name type="scientific">Burkholderia glumae</name>
    <name type="common">Pseudomonas glumae</name>
    <dbReference type="NCBI Taxonomy" id="337"/>
    <lineage>
        <taxon>Bacteria</taxon>
        <taxon>Pseudomonadati</taxon>
        <taxon>Pseudomonadota</taxon>
        <taxon>Betaproteobacteria</taxon>
        <taxon>Burkholderiales</taxon>
        <taxon>Burkholderiaceae</taxon>
        <taxon>Burkholderia</taxon>
    </lineage>
</organism>
<dbReference type="SUPFAM" id="SSF52833">
    <property type="entry name" value="Thioredoxin-like"/>
    <property type="match status" value="1"/>
</dbReference>
<dbReference type="InterPro" id="IPR013766">
    <property type="entry name" value="Thioredoxin_domain"/>
</dbReference>
<evidence type="ECO:0000313" key="8">
    <source>
        <dbReference type="EMBL" id="QPQ89668.1"/>
    </source>
</evidence>
<dbReference type="Pfam" id="PF00085">
    <property type="entry name" value="Thioredoxin"/>
    <property type="match status" value="1"/>
</dbReference>
<feature type="domain" description="Thioredoxin" evidence="7">
    <location>
        <begin position="1"/>
        <end position="108"/>
    </location>
</feature>
<evidence type="ECO:0000313" key="10">
    <source>
        <dbReference type="Proteomes" id="UP000594892"/>
    </source>
</evidence>
<dbReference type="PRINTS" id="PR00421">
    <property type="entry name" value="THIOREDOXIN"/>
</dbReference>
<evidence type="ECO:0000313" key="9">
    <source>
        <dbReference type="EMBL" id="USS42198.1"/>
    </source>
</evidence>
<dbReference type="GO" id="GO:0045454">
    <property type="term" value="P:cell redox homeostasis"/>
    <property type="evidence" value="ECO:0007669"/>
    <property type="project" value="TreeGrafter"/>
</dbReference>
<dbReference type="InterPro" id="IPR036249">
    <property type="entry name" value="Thioredoxin-like_sf"/>
</dbReference>
<dbReference type="PROSITE" id="PS51352">
    <property type="entry name" value="THIOREDOXIN_2"/>
    <property type="match status" value="1"/>
</dbReference>
<evidence type="ECO:0000256" key="5">
    <source>
        <dbReference type="ARBA" id="ARBA00023284"/>
    </source>
</evidence>
<dbReference type="Gene3D" id="3.40.30.10">
    <property type="entry name" value="Glutaredoxin"/>
    <property type="match status" value="1"/>
</dbReference>
<dbReference type="Proteomes" id="UP001056386">
    <property type="component" value="Chromosome 2"/>
</dbReference>
<reference evidence="8 10" key="1">
    <citation type="submission" date="2020-12" db="EMBL/GenBank/DDBJ databases">
        <title>FDA dAtabase for Regulatory Grade micrObial Sequences (FDA-ARGOS): Supporting development and validation of Infectious Disease Dx tests.</title>
        <authorList>
            <person name="Minogue T."/>
            <person name="Wolcott M."/>
            <person name="Wasieloski L."/>
            <person name="Aguilar W."/>
            <person name="Moore D."/>
            <person name="Jaissle J."/>
            <person name="Tallon L."/>
            <person name="Sadzewicz L."/>
            <person name="Zhao X."/>
            <person name="Boylan J."/>
            <person name="Ott S."/>
            <person name="Bowen H."/>
            <person name="Vavikolanu K."/>
            <person name="Mehta A."/>
            <person name="Aluvathingal J."/>
            <person name="Nadendla S."/>
            <person name="Yan Y."/>
            <person name="Sichtig H."/>
        </authorList>
    </citation>
    <scope>NUCLEOTIDE SEQUENCE [LARGE SCALE GENOMIC DNA]</scope>
    <source>
        <strain evidence="8 10">FDAARGOS_949</strain>
    </source>
</reference>
<proteinExistence type="inferred from homology"/>
<reference evidence="9" key="2">
    <citation type="submission" date="2022-06" db="EMBL/GenBank/DDBJ databases">
        <title>Draft genome sequence of Burkholderia glumae strain GR20004 isolated from rice panicle showing bacterial panicle blight.</title>
        <authorList>
            <person name="Choi S.Y."/>
            <person name="Lee Y.H."/>
        </authorList>
    </citation>
    <scope>NUCLEOTIDE SEQUENCE</scope>
    <source>
        <strain evidence="9">GR20004</strain>
    </source>
</reference>
<dbReference type="GeneID" id="45694394"/>
<evidence type="ECO:0000256" key="1">
    <source>
        <dbReference type="ARBA" id="ARBA00008987"/>
    </source>
</evidence>
<evidence type="ECO:0000259" key="7">
    <source>
        <dbReference type="PROSITE" id="PS51352"/>
    </source>
</evidence>
<protein>
    <recommendedName>
        <fullName evidence="6">Thioredoxin</fullName>
    </recommendedName>
</protein>
<dbReference type="RefSeq" id="WP_015877611.1">
    <property type="nucleotide sequence ID" value="NZ_CP021075.1"/>
</dbReference>
<evidence type="ECO:0000256" key="6">
    <source>
        <dbReference type="NCBIfam" id="TIGR01068"/>
    </source>
</evidence>